<reference evidence="7" key="1">
    <citation type="submission" date="2022-02" db="EMBL/GenBank/DDBJ databases">
        <authorList>
            <person name="King R."/>
        </authorList>
    </citation>
    <scope>NUCLEOTIDE SEQUENCE</scope>
</reference>
<dbReference type="PRINTS" id="PR00069">
    <property type="entry name" value="ALDKETRDTASE"/>
</dbReference>
<dbReference type="PIRSF" id="PIRSF000097">
    <property type="entry name" value="AKR"/>
    <property type="match status" value="1"/>
</dbReference>
<dbReference type="PROSITE" id="PS00062">
    <property type="entry name" value="ALDOKETO_REDUCTASE_2"/>
    <property type="match status" value="1"/>
</dbReference>
<feature type="domain" description="NADP-dependent oxidoreductase" evidence="6">
    <location>
        <begin position="67"/>
        <end position="338"/>
    </location>
</feature>
<evidence type="ECO:0000256" key="1">
    <source>
        <dbReference type="ARBA" id="ARBA00023002"/>
    </source>
</evidence>
<feature type="signal peptide" evidence="5">
    <location>
        <begin position="1"/>
        <end position="21"/>
    </location>
</feature>
<feature type="binding site" evidence="3">
    <location>
        <position position="170"/>
    </location>
    <ligand>
        <name>substrate</name>
    </ligand>
</feature>
<dbReference type="AlphaFoldDB" id="A0A9P0IA65"/>
<evidence type="ECO:0000256" key="3">
    <source>
        <dbReference type="PIRSR" id="PIRSR000097-2"/>
    </source>
</evidence>
<keyword evidence="1" id="KW-0560">Oxidoreductase</keyword>
<dbReference type="PANTHER" id="PTHR11732">
    <property type="entry name" value="ALDO/KETO REDUCTASE"/>
    <property type="match status" value="1"/>
</dbReference>
<feature type="chain" id="PRO_5040407443" description="NADP-dependent oxidoreductase domain-containing protein" evidence="5">
    <location>
        <begin position="22"/>
        <end position="363"/>
    </location>
</feature>
<evidence type="ECO:0000256" key="5">
    <source>
        <dbReference type="SAM" id="SignalP"/>
    </source>
</evidence>
<dbReference type="GO" id="GO:0016616">
    <property type="term" value="F:oxidoreductase activity, acting on the CH-OH group of donors, NAD or NADP as acceptor"/>
    <property type="evidence" value="ECO:0007669"/>
    <property type="project" value="UniProtKB-ARBA"/>
</dbReference>
<dbReference type="FunFam" id="3.20.20.100:FF:000002">
    <property type="entry name" value="2,5-diketo-D-gluconic acid reductase A"/>
    <property type="match status" value="1"/>
</dbReference>
<dbReference type="Gene3D" id="3.20.20.100">
    <property type="entry name" value="NADP-dependent oxidoreductase domain"/>
    <property type="match status" value="1"/>
</dbReference>
<evidence type="ECO:0000256" key="2">
    <source>
        <dbReference type="PIRSR" id="PIRSR000097-1"/>
    </source>
</evidence>
<sequence length="363" mass="41136">MGMLTSVLAIIFIAISLKTVTDKMKGIRLSWQFQPSVRKEDLYIIPKAVRANVPTLKLHDGHDIPALALGTWLGMNAKGRIEPAANEVEQAVSWAIDAGYTHIDTALVYKVEDQVGRAIAAKIAKGVKREDLFITTKLWNDAHAQSAVVPALRQSLANLGLQYVDLYLIHWPVGQFLNGTYDYTDYVETWRGMIEAKNLGLTRSIGVSNFNQQQIDRLLELGLEKPAVLQVEINLNLQQPELLAYCARQDIRVMGYTPFGSLFYNKALKTAPPPRIDDPALVEIANKYHKTVPQVALRYLVELGVIPLPKSLTKSRIEQNVQVFDFSLTQAERDVLKSFDRNYRTIPQYKWLDHPYYPFEKKN</sequence>
<organism evidence="7 8">
    <name type="scientific">Spodoptera littoralis</name>
    <name type="common">Egyptian cotton leafworm</name>
    <dbReference type="NCBI Taxonomy" id="7109"/>
    <lineage>
        <taxon>Eukaryota</taxon>
        <taxon>Metazoa</taxon>
        <taxon>Ecdysozoa</taxon>
        <taxon>Arthropoda</taxon>
        <taxon>Hexapoda</taxon>
        <taxon>Insecta</taxon>
        <taxon>Pterygota</taxon>
        <taxon>Neoptera</taxon>
        <taxon>Endopterygota</taxon>
        <taxon>Lepidoptera</taxon>
        <taxon>Glossata</taxon>
        <taxon>Ditrysia</taxon>
        <taxon>Noctuoidea</taxon>
        <taxon>Noctuidae</taxon>
        <taxon>Amphipyrinae</taxon>
        <taxon>Spodoptera</taxon>
    </lineage>
</organism>
<dbReference type="SUPFAM" id="SSF51430">
    <property type="entry name" value="NAD(P)-linked oxidoreductase"/>
    <property type="match status" value="1"/>
</dbReference>
<dbReference type="EMBL" id="LR824560">
    <property type="protein sequence ID" value="CAH1643088.1"/>
    <property type="molecule type" value="Genomic_DNA"/>
</dbReference>
<proteinExistence type="predicted"/>
<gene>
    <name evidence="7" type="ORF">SPLIT_LOCUS8444</name>
</gene>
<evidence type="ECO:0000256" key="4">
    <source>
        <dbReference type="PIRSR" id="PIRSR000097-3"/>
    </source>
</evidence>
<evidence type="ECO:0000313" key="8">
    <source>
        <dbReference type="Proteomes" id="UP001153321"/>
    </source>
</evidence>
<feature type="active site" description="Proton donor" evidence="2">
    <location>
        <position position="109"/>
    </location>
</feature>
<name>A0A9P0IA65_SPOLI</name>
<dbReference type="InterPro" id="IPR044488">
    <property type="entry name" value="AKR2E"/>
</dbReference>
<dbReference type="Pfam" id="PF00248">
    <property type="entry name" value="Aldo_ket_red"/>
    <property type="match status" value="1"/>
</dbReference>
<feature type="site" description="Lowers pKa of active site Tyr" evidence="4">
    <location>
        <position position="137"/>
    </location>
</feature>
<dbReference type="InterPro" id="IPR036812">
    <property type="entry name" value="NAD(P)_OxRdtase_dom_sf"/>
</dbReference>
<evidence type="ECO:0000259" key="6">
    <source>
        <dbReference type="Pfam" id="PF00248"/>
    </source>
</evidence>
<keyword evidence="8" id="KW-1185">Reference proteome</keyword>
<evidence type="ECO:0000313" key="7">
    <source>
        <dbReference type="EMBL" id="CAH1643088.1"/>
    </source>
</evidence>
<accession>A0A9P0IA65</accession>
<dbReference type="InterPro" id="IPR023210">
    <property type="entry name" value="NADP_OxRdtase_dom"/>
</dbReference>
<keyword evidence="5" id="KW-0732">Signal</keyword>
<dbReference type="InterPro" id="IPR020471">
    <property type="entry name" value="AKR"/>
</dbReference>
<dbReference type="PROSITE" id="PS00063">
    <property type="entry name" value="ALDOKETO_REDUCTASE_3"/>
    <property type="match status" value="1"/>
</dbReference>
<protein>
    <recommendedName>
        <fullName evidence="6">NADP-dependent oxidoreductase domain-containing protein</fullName>
    </recommendedName>
</protein>
<dbReference type="InterPro" id="IPR018170">
    <property type="entry name" value="Aldo/ket_reductase_CS"/>
</dbReference>
<dbReference type="CDD" id="cd19116">
    <property type="entry name" value="AKR_AKR2E1-5"/>
    <property type="match status" value="1"/>
</dbReference>
<dbReference type="Proteomes" id="UP001153321">
    <property type="component" value="Chromosome 29"/>
</dbReference>